<dbReference type="AlphaFoldDB" id="A0A0V0QIF3"/>
<dbReference type="GO" id="GO:0070221">
    <property type="term" value="P:sulfide oxidation, using sulfide:quinone oxidoreductase"/>
    <property type="evidence" value="ECO:0007669"/>
    <property type="project" value="TreeGrafter"/>
</dbReference>
<name>A0A0V0QIF3_PSEPJ</name>
<feature type="compositionally biased region" description="Basic and acidic residues" evidence="1">
    <location>
        <begin position="469"/>
        <end position="486"/>
    </location>
</feature>
<dbReference type="SUPFAM" id="SSF51905">
    <property type="entry name" value="FAD/NAD(P)-binding domain"/>
    <property type="match status" value="1"/>
</dbReference>
<dbReference type="InParanoid" id="A0A0V0QIF3"/>
<protein>
    <recommendedName>
        <fullName evidence="2">FAD/NAD(P)-binding domain-containing protein</fullName>
    </recommendedName>
</protein>
<dbReference type="GO" id="GO:0070224">
    <property type="term" value="F:sulfide:quinone oxidoreductase activity"/>
    <property type="evidence" value="ECO:0007669"/>
    <property type="project" value="TreeGrafter"/>
</dbReference>
<reference evidence="3 4" key="1">
    <citation type="journal article" date="2015" name="Sci. Rep.">
        <title>Genome of the facultative scuticociliatosis pathogen Pseudocohnilembus persalinus provides insight into its virulence through horizontal gene transfer.</title>
        <authorList>
            <person name="Xiong J."/>
            <person name="Wang G."/>
            <person name="Cheng J."/>
            <person name="Tian M."/>
            <person name="Pan X."/>
            <person name="Warren A."/>
            <person name="Jiang C."/>
            <person name="Yuan D."/>
            <person name="Miao W."/>
        </authorList>
    </citation>
    <scope>NUCLEOTIDE SEQUENCE [LARGE SCALE GENOMIC DNA]</scope>
    <source>
        <strain evidence="3">36N120E</strain>
    </source>
</reference>
<comment type="caution">
    <text evidence="3">The sequence shown here is derived from an EMBL/GenBank/DDBJ whole genome shotgun (WGS) entry which is preliminary data.</text>
</comment>
<evidence type="ECO:0000313" key="4">
    <source>
        <dbReference type="Proteomes" id="UP000054937"/>
    </source>
</evidence>
<dbReference type="InterPro" id="IPR023753">
    <property type="entry name" value="FAD/NAD-binding_dom"/>
</dbReference>
<dbReference type="Pfam" id="PF07992">
    <property type="entry name" value="Pyr_redox_2"/>
    <property type="match status" value="1"/>
</dbReference>
<dbReference type="PANTHER" id="PTHR10632:SF2">
    <property type="entry name" value="SULFIDE:QUINONE OXIDOREDUCTASE, MITOCHONDRIAL"/>
    <property type="match status" value="1"/>
</dbReference>
<dbReference type="InterPro" id="IPR036188">
    <property type="entry name" value="FAD/NAD-bd_sf"/>
</dbReference>
<organism evidence="3 4">
    <name type="scientific">Pseudocohnilembus persalinus</name>
    <name type="common">Ciliate</name>
    <dbReference type="NCBI Taxonomy" id="266149"/>
    <lineage>
        <taxon>Eukaryota</taxon>
        <taxon>Sar</taxon>
        <taxon>Alveolata</taxon>
        <taxon>Ciliophora</taxon>
        <taxon>Intramacronucleata</taxon>
        <taxon>Oligohymenophorea</taxon>
        <taxon>Scuticociliatia</taxon>
        <taxon>Philasterida</taxon>
        <taxon>Pseudocohnilembidae</taxon>
        <taxon>Pseudocohnilembus</taxon>
    </lineage>
</organism>
<dbReference type="GO" id="GO:0071949">
    <property type="term" value="F:FAD binding"/>
    <property type="evidence" value="ECO:0007669"/>
    <property type="project" value="TreeGrafter"/>
</dbReference>
<evidence type="ECO:0000259" key="2">
    <source>
        <dbReference type="Pfam" id="PF07992"/>
    </source>
</evidence>
<keyword evidence="4" id="KW-1185">Reference proteome</keyword>
<proteinExistence type="predicted"/>
<feature type="compositionally biased region" description="Basic and acidic residues" evidence="1">
    <location>
        <begin position="495"/>
        <end position="509"/>
    </location>
</feature>
<evidence type="ECO:0000313" key="3">
    <source>
        <dbReference type="EMBL" id="KRX02002.1"/>
    </source>
</evidence>
<sequence>MKANKILRHFSTKAQKSSNYDIVIVGANFGGVLSRHLKKQLQNQFNIYVVNDSVYNQRENLNILYQQGALKSENYVAKSLSNLESKQEHSDGVGIQEYIPQKNKVILTNGKEITYKQLVISSELQQDLDSIKGLKEALQDNGHPVFGSYINSSQPIDSAKKNSHYFSFKGGKSYFYIPPFPFAGEGAHYNFLAAYDTWRENQQKFLSKSIFNEMDIEFEIINANSSFSMHSKGLNDFIIQELEKRGIKYTLNAKVSEIHKDQREITVVDSSNKSSQVEYDNFYTIIPTKQDQLLVDANLSNESTNYLLNVNEKTLQHKEYKNIFGLGDICNLPTTKSFIANQSQVDVVRNNVMRNITGQYLNAFYDGYSKVPLYISKNKLTWYAHSYEDKKGFLNLFGSNGGLASKFNYYQQAYLAPVCYTLYQRGHVYGSPFRFWQKSYGELEKIPQDQLDFLRKQEQAVRSIYSVQRRTDAESEISKNQKEDNIQKNQQQQEQEERQRMEEQERIIREQQQQEEIQRNKEKAELEAKQREQAEKERKAQEEELKRQRQQQKKEQEQKEREEQEKTLQEQERQQKEQQQQKKQKKNSKTEANVEKYGNIESVTKPPKRKRGRPKKNPGDVTEYLSE</sequence>
<dbReference type="Gene3D" id="3.50.50.60">
    <property type="entry name" value="FAD/NAD(P)-binding domain"/>
    <property type="match status" value="2"/>
</dbReference>
<dbReference type="GO" id="GO:0005739">
    <property type="term" value="C:mitochondrion"/>
    <property type="evidence" value="ECO:0007669"/>
    <property type="project" value="TreeGrafter"/>
</dbReference>
<evidence type="ECO:0000256" key="1">
    <source>
        <dbReference type="SAM" id="MobiDB-lite"/>
    </source>
</evidence>
<feature type="region of interest" description="Disordered" evidence="1">
    <location>
        <begin position="469"/>
        <end position="627"/>
    </location>
</feature>
<dbReference type="Proteomes" id="UP000054937">
    <property type="component" value="Unassembled WGS sequence"/>
</dbReference>
<dbReference type="OrthoDB" id="282672at2759"/>
<feature type="compositionally biased region" description="Basic residues" evidence="1">
    <location>
        <begin position="606"/>
        <end position="616"/>
    </location>
</feature>
<dbReference type="EMBL" id="LDAU01000159">
    <property type="protein sequence ID" value="KRX02002.1"/>
    <property type="molecule type" value="Genomic_DNA"/>
</dbReference>
<dbReference type="InterPro" id="IPR015904">
    <property type="entry name" value="Sulphide_quinone_reductase"/>
</dbReference>
<accession>A0A0V0QIF3</accession>
<feature type="compositionally biased region" description="Basic and acidic residues" evidence="1">
    <location>
        <begin position="516"/>
        <end position="580"/>
    </location>
</feature>
<gene>
    <name evidence="3" type="ORF">PPERSA_07647</name>
</gene>
<feature type="domain" description="FAD/NAD(P)-binding" evidence="2">
    <location>
        <begin position="210"/>
        <end position="333"/>
    </location>
</feature>
<dbReference type="PANTHER" id="PTHR10632">
    <property type="entry name" value="SULFIDE:QUINONE OXIDOREDUCTASE"/>
    <property type="match status" value="1"/>
</dbReference>
<dbReference type="OMA" id="YQYINTA"/>